<sequence>MFAVWMTESENKQTAPLPINTAIDFIEIELAEDTPQTEEKILEPKLDVKPRARLQEAPLTPELAQDNPEAAAKPLEAVSEKVVIPDPNPPLNAEESDAKRRQTEGASEKWQVDRAGLTLEEQATGIFMPRTPAGSGLDGDLAFVRRALGFAACLDIGTARKAGSACAELGAIARYMAEPDIRARINSENAAKFSAAGDLPFVKRESFDLFKGPLPEVLSGSIRGGGVGEGGLPDPHPHAYDEVTRP</sequence>
<evidence type="ECO:0000313" key="3">
    <source>
        <dbReference type="Proteomes" id="UP000002745"/>
    </source>
</evidence>
<name>C6XPG1_HIRBI</name>
<dbReference type="AlphaFoldDB" id="C6XPG1"/>
<organism evidence="2 3">
    <name type="scientific">Hirschia baltica (strain ATCC 49814 / DSM 5838 / IFAM 1418)</name>
    <dbReference type="NCBI Taxonomy" id="582402"/>
    <lineage>
        <taxon>Bacteria</taxon>
        <taxon>Pseudomonadati</taxon>
        <taxon>Pseudomonadota</taxon>
        <taxon>Alphaproteobacteria</taxon>
        <taxon>Hyphomonadales</taxon>
        <taxon>Hyphomonadaceae</taxon>
        <taxon>Hirschia</taxon>
    </lineage>
</organism>
<accession>C6XPG1</accession>
<reference evidence="3" key="1">
    <citation type="journal article" date="2011" name="J. Bacteriol.">
        <title>Genome sequences of eight morphologically diverse alphaproteobacteria.</title>
        <authorList>
            <consortium name="US DOE Joint Genome Institute"/>
            <person name="Brown P.J."/>
            <person name="Kysela D.T."/>
            <person name="Buechlein A."/>
            <person name="Hemmerich C."/>
            <person name="Brun Y.V."/>
        </authorList>
    </citation>
    <scope>NUCLEOTIDE SEQUENCE [LARGE SCALE GENOMIC DNA]</scope>
    <source>
        <strain evidence="3">ATCC 49814 / DSM 5838 / IFAM 1418</strain>
    </source>
</reference>
<gene>
    <name evidence="2" type="ordered locus">Hbal_0753</name>
</gene>
<keyword evidence="3" id="KW-1185">Reference proteome</keyword>
<feature type="compositionally biased region" description="Basic and acidic residues" evidence="1">
    <location>
        <begin position="37"/>
        <end position="54"/>
    </location>
</feature>
<dbReference type="KEGG" id="hba:Hbal_0753"/>
<feature type="region of interest" description="Disordered" evidence="1">
    <location>
        <begin position="225"/>
        <end position="246"/>
    </location>
</feature>
<dbReference type="STRING" id="582402.Hbal_0753"/>
<evidence type="ECO:0000256" key="1">
    <source>
        <dbReference type="SAM" id="MobiDB-lite"/>
    </source>
</evidence>
<dbReference type="EMBL" id="CP001678">
    <property type="protein sequence ID" value="ACT58447.1"/>
    <property type="molecule type" value="Genomic_DNA"/>
</dbReference>
<feature type="compositionally biased region" description="Basic and acidic residues" evidence="1">
    <location>
        <begin position="96"/>
        <end position="110"/>
    </location>
</feature>
<proteinExistence type="predicted"/>
<evidence type="ECO:0000313" key="2">
    <source>
        <dbReference type="EMBL" id="ACT58447.1"/>
    </source>
</evidence>
<feature type="compositionally biased region" description="Basic and acidic residues" evidence="1">
    <location>
        <begin position="235"/>
        <end position="246"/>
    </location>
</feature>
<dbReference type="HOGENOM" id="CLU_1127858_0_0_5"/>
<feature type="region of interest" description="Disordered" evidence="1">
    <location>
        <begin position="32"/>
        <end position="110"/>
    </location>
</feature>
<dbReference type="Proteomes" id="UP000002745">
    <property type="component" value="Chromosome"/>
</dbReference>
<protein>
    <submittedName>
        <fullName evidence="2">Uncharacterized protein</fullName>
    </submittedName>
</protein>